<sequence>MQNCTEMKELLLSDGKRTYILKVSLEDCDRPQKDLQFANGLLFHTQVVSNSSSVATSSMNNNEFVDVGTSCKDAVDHHYESINSSNEIQNTANIKRKALGSMTRSCA</sequence>
<reference evidence="1" key="1">
    <citation type="submission" date="2019-08" db="EMBL/GenBank/DDBJ databases">
        <title>The genome of the North American firefly Photinus pyralis.</title>
        <authorList>
            <consortium name="Photinus pyralis genome working group"/>
            <person name="Fallon T.R."/>
            <person name="Sander Lower S.E."/>
            <person name="Weng J.-K."/>
        </authorList>
    </citation>
    <scope>NUCLEOTIDE SEQUENCE</scope>
    <source>
        <strain evidence="1">TRF0915ILg1</strain>
        <tissue evidence="1">Whole body</tissue>
    </source>
</reference>
<keyword evidence="2" id="KW-1185">Reference proteome</keyword>
<name>A0A8K0CY94_IGNLU</name>
<organism evidence="1 2">
    <name type="scientific">Ignelater luminosus</name>
    <name type="common">Cucubano</name>
    <name type="synonym">Pyrophorus luminosus</name>
    <dbReference type="NCBI Taxonomy" id="2038154"/>
    <lineage>
        <taxon>Eukaryota</taxon>
        <taxon>Metazoa</taxon>
        <taxon>Ecdysozoa</taxon>
        <taxon>Arthropoda</taxon>
        <taxon>Hexapoda</taxon>
        <taxon>Insecta</taxon>
        <taxon>Pterygota</taxon>
        <taxon>Neoptera</taxon>
        <taxon>Endopterygota</taxon>
        <taxon>Coleoptera</taxon>
        <taxon>Polyphaga</taxon>
        <taxon>Elateriformia</taxon>
        <taxon>Elateroidea</taxon>
        <taxon>Elateridae</taxon>
        <taxon>Agrypninae</taxon>
        <taxon>Pyrophorini</taxon>
        <taxon>Ignelater</taxon>
    </lineage>
</organism>
<evidence type="ECO:0000313" key="1">
    <source>
        <dbReference type="EMBL" id="KAF2894649.1"/>
    </source>
</evidence>
<accession>A0A8K0CY94</accession>
<dbReference type="Proteomes" id="UP000801492">
    <property type="component" value="Unassembled WGS sequence"/>
</dbReference>
<proteinExistence type="predicted"/>
<evidence type="ECO:0000313" key="2">
    <source>
        <dbReference type="Proteomes" id="UP000801492"/>
    </source>
</evidence>
<dbReference type="AlphaFoldDB" id="A0A8K0CY94"/>
<protein>
    <submittedName>
        <fullName evidence="1">Uncharacterized protein</fullName>
    </submittedName>
</protein>
<comment type="caution">
    <text evidence="1">The sequence shown here is derived from an EMBL/GenBank/DDBJ whole genome shotgun (WGS) entry which is preliminary data.</text>
</comment>
<gene>
    <name evidence="1" type="ORF">ILUMI_11525</name>
</gene>
<dbReference type="EMBL" id="VTPC01006801">
    <property type="protein sequence ID" value="KAF2894649.1"/>
    <property type="molecule type" value="Genomic_DNA"/>
</dbReference>